<dbReference type="GO" id="GO:0045936">
    <property type="term" value="P:negative regulation of phosphate metabolic process"/>
    <property type="evidence" value="ECO:0007669"/>
    <property type="project" value="InterPro"/>
</dbReference>
<dbReference type="Proteomes" id="UP000051576">
    <property type="component" value="Unassembled WGS sequence"/>
</dbReference>
<dbReference type="GO" id="GO:0005737">
    <property type="term" value="C:cytoplasm"/>
    <property type="evidence" value="ECO:0007669"/>
    <property type="project" value="UniProtKB-SubCell"/>
</dbReference>
<dbReference type="PATRIC" id="fig|1133569.4.peg.2164"/>
<dbReference type="InterPro" id="IPR038078">
    <property type="entry name" value="PhoU-like_sf"/>
</dbReference>
<dbReference type="GO" id="GO:0030643">
    <property type="term" value="P:intracellular phosphate ion homeostasis"/>
    <property type="evidence" value="ECO:0007669"/>
    <property type="project" value="InterPro"/>
</dbReference>
<comment type="function">
    <text evidence="7">Plays a role in the regulation of phosphate uptake.</text>
</comment>
<proteinExistence type="inferred from homology"/>
<keyword evidence="6 7" id="KW-0592">Phosphate transport</keyword>
<dbReference type="AlphaFoldDB" id="A0A0R2CLG1"/>
<dbReference type="GO" id="GO:0006817">
    <property type="term" value="P:phosphate ion transport"/>
    <property type="evidence" value="ECO:0007669"/>
    <property type="project" value="UniProtKB-KW"/>
</dbReference>
<evidence type="ECO:0000313" key="10">
    <source>
        <dbReference type="Proteomes" id="UP000051576"/>
    </source>
</evidence>
<protein>
    <recommendedName>
        <fullName evidence="7">Phosphate-specific transport system accessory protein PhoU</fullName>
    </recommendedName>
</protein>
<organism evidence="9 10">
    <name type="scientific">Liquorilactobacillus vini DSM 20605</name>
    <dbReference type="NCBI Taxonomy" id="1133569"/>
    <lineage>
        <taxon>Bacteria</taxon>
        <taxon>Bacillati</taxon>
        <taxon>Bacillota</taxon>
        <taxon>Bacilli</taxon>
        <taxon>Lactobacillales</taxon>
        <taxon>Lactobacillaceae</taxon>
        <taxon>Liquorilactobacillus</taxon>
    </lineage>
</organism>
<evidence type="ECO:0000256" key="4">
    <source>
        <dbReference type="ARBA" id="ARBA00022448"/>
    </source>
</evidence>
<sequence>MKAMRETFDHELDQLHVRFAEMGMLVSEAIFRAVKAFIDHDKKLANQVIERDLAINQCETDLEKMTLELIALYQPVTSDLREVITILKASSDIERIGDHAVSLSRATIKMKGTYRIAEIEVEIAKMGHHAYQMFEAVLDAYVKRNLQQALEIAQQDLFLDHELAKIRQRSVEIMQVDQQSVVSGSYYTLVATYLERIGDYVTNLCEWIVFLKKGEIVELNPGRNDDLQE</sequence>
<dbReference type="InterPro" id="IPR026022">
    <property type="entry name" value="PhoU_dom"/>
</dbReference>
<keyword evidence="5 7" id="KW-0963">Cytoplasm</keyword>
<dbReference type="PIRSF" id="PIRSF003107">
    <property type="entry name" value="PhoU"/>
    <property type="match status" value="1"/>
</dbReference>
<evidence type="ECO:0000256" key="1">
    <source>
        <dbReference type="ARBA" id="ARBA00004496"/>
    </source>
</evidence>
<evidence type="ECO:0000256" key="6">
    <source>
        <dbReference type="ARBA" id="ARBA00022592"/>
    </source>
</evidence>
<evidence type="ECO:0000256" key="7">
    <source>
        <dbReference type="PIRNR" id="PIRNR003107"/>
    </source>
</evidence>
<gene>
    <name evidence="9" type="ORF">FD21_GL002004</name>
</gene>
<feature type="domain" description="PhoU" evidence="8">
    <location>
        <begin position="20"/>
        <end position="105"/>
    </location>
</feature>
<evidence type="ECO:0000313" key="9">
    <source>
        <dbReference type="EMBL" id="KRM89275.1"/>
    </source>
</evidence>
<accession>A0A0R2CLG1</accession>
<dbReference type="FunFam" id="1.20.58.220:FF:000004">
    <property type="entry name" value="Phosphate-specific transport system accessory protein PhoU"/>
    <property type="match status" value="1"/>
</dbReference>
<feature type="domain" description="PhoU" evidence="8">
    <location>
        <begin position="123"/>
        <end position="208"/>
    </location>
</feature>
<dbReference type="eggNOG" id="COG0704">
    <property type="taxonomic scope" value="Bacteria"/>
</dbReference>
<comment type="subcellular location">
    <subcellularLocation>
        <location evidence="1 7">Cytoplasm</location>
    </subcellularLocation>
</comment>
<comment type="similarity">
    <text evidence="2 7">Belongs to the PhoU family.</text>
</comment>
<keyword evidence="4 7" id="KW-0813">Transport</keyword>
<dbReference type="PANTHER" id="PTHR42930:SF3">
    <property type="entry name" value="PHOSPHATE-SPECIFIC TRANSPORT SYSTEM ACCESSORY PROTEIN PHOU"/>
    <property type="match status" value="1"/>
</dbReference>
<dbReference type="SUPFAM" id="SSF109755">
    <property type="entry name" value="PhoU-like"/>
    <property type="match status" value="1"/>
</dbReference>
<comment type="caution">
    <text evidence="9">The sequence shown here is derived from an EMBL/GenBank/DDBJ whole genome shotgun (WGS) entry which is preliminary data.</text>
</comment>
<dbReference type="NCBIfam" id="TIGR02135">
    <property type="entry name" value="phoU_full"/>
    <property type="match status" value="1"/>
</dbReference>
<dbReference type="InterPro" id="IPR028366">
    <property type="entry name" value="PhoU"/>
</dbReference>
<dbReference type="Gene3D" id="1.20.58.220">
    <property type="entry name" value="Phosphate transport system protein phou homolog 2, domain 2"/>
    <property type="match status" value="1"/>
</dbReference>
<evidence type="ECO:0000256" key="3">
    <source>
        <dbReference type="ARBA" id="ARBA00011738"/>
    </source>
</evidence>
<dbReference type="EMBL" id="AYYX01000008">
    <property type="protein sequence ID" value="KRM89275.1"/>
    <property type="molecule type" value="Genomic_DNA"/>
</dbReference>
<evidence type="ECO:0000256" key="5">
    <source>
        <dbReference type="ARBA" id="ARBA00022490"/>
    </source>
</evidence>
<name>A0A0R2CLG1_9LACO</name>
<dbReference type="PANTHER" id="PTHR42930">
    <property type="entry name" value="PHOSPHATE-SPECIFIC TRANSPORT SYSTEM ACCESSORY PROTEIN PHOU"/>
    <property type="match status" value="1"/>
</dbReference>
<keyword evidence="10" id="KW-1185">Reference proteome</keyword>
<evidence type="ECO:0000256" key="2">
    <source>
        <dbReference type="ARBA" id="ARBA00008107"/>
    </source>
</evidence>
<dbReference type="Pfam" id="PF01895">
    <property type="entry name" value="PhoU"/>
    <property type="match status" value="2"/>
</dbReference>
<evidence type="ECO:0000259" key="8">
    <source>
        <dbReference type="Pfam" id="PF01895"/>
    </source>
</evidence>
<comment type="subunit">
    <text evidence="3 7">Homodimer.</text>
</comment>
<dbReference type="STRING" id="1133569.FD21_GL002004"/>
<reference evidence="9 10" key="1">
    <citation type="journal article" date="2015" name="Genome Announc.">
        <title>Expanding the biotechnology potential of lactobacilli through comparative genomics of 213 strains and associated genera.</title>
        <authorList>
            <person name="Sun Z."/>
            <person name="Harris H.M."/>
            <person name="McCann A."/>
            <person name="Guo C."/>
            <person name="Argimon S."/>
            <person name="Zhang W."/>
            <person name="Yang X."/>
            <person name="Jeffery I.B."/>
            <person name="Cooney J.C."/>
            <person name="Kagawa T.F."/>
            <person name="Liu W."/>
            <person name="Song Y."/>
            <person name="Salvetti E."/>
            <person name="Wrobel A."/>
            <person name="Rasinkangas P."/>
            <person name="Parkhill J."/>
            <person name="Rea M.C."/>
            <person name="O'Sullivan O."/>
            <person name="Ritari J."/>
            <person name="Douillard F.P."/>
            <person name="Paul Ross R."/>
            <person name="Yang R."/>
            <person name="Briner A.E."/>
            <person name="Felis G.E."/>
            <person name="de Vos W.M."/>
            <person name="Barrangou R."/>
            <person name="Klaenhammer T.R."/>
            <person name="Caufield P.W."/>
            <person name="Cui Y."/>
            <person name="Zhang H."/>
            <person name="O'Toole P.W."/>
        </authorList>
    </citation>
    <scope>NUCLEOTIDE SEQUENCE [LARGE SCALE GENOMIC DNA]</scope>
    <source>
        <strain evidence="9 10">DSM 20605</strain>
    </source>
</reference>